<evidence type="ECO:0000313" key="1">
    <source>
        <dbReference type="EMBL" id="GBM94255.1"/>
    </source>
</evidence>
<organism evidence="1 2">
    <name type="scientific">Araneus ventricosus</name>
    <name type="common">Orbweaver spider</name>
    <name type="synonym">Epeira ventricosa</name>
    <dbReference type="NCBI Taxonomy" id="182803"/>
    <lineage>
        <taxon>Eukaryota</taxon>
        <taxon>Metazoa</taxon>
        <taxon>Ecdysozoa</taxon>
        <taxon>Arthropoda</taxon>
        <taxon>Chelicerata</taxon>
        <taxon>Arachnida</taxon>
        <taxon>Araneae</taxon>
        <taxon>Araneomorphae</taxon>
        <taxon>Entelegynae</taxon>
        <taxon>Araneoidea</taxon>
        <taxon>Araneidae</taxon>
        <taxon>Araneus</taxon>
    </lineage>
</organism>
<proteinExistence type="predicted"/>
<sequence length="101" mass="11044">MKLSAICHPLQTTPAGKLFQYIFDNVEFNVATHDGLNNFHSMGGIKCIAPSCALTPADSIKRLKSVPTAEEVDKPGVLEPLAFENRKGVHCSKLLFRTLTC</sequence>
<dbReference type="AlphaFoldDB" id="A0A4Y2JWW1"/>
<keyword evidence="2" id="KW-1185">Reference proteome</keyword>
<dbReference type="OrthoDB" id="7200074at2759"/>
<evidence type="ECO:0000313" key="2">
    <source>
        <dbReference type="Proteomes" id="UP000499080"/>
    </source>
</evidence>
<gene>
    <name evidence="1" type="ORF">AVEN_254154_1</name>
</gene>
<comment type="caution">
    <text evidence="1">The sequence shown here is derived from an EMBL/GenBank/DDBJ whole genome shotgun (WGS) entry which is preliminary data.</text>
</comment>
<reference evidence="1 2" key="1">
    <citation type="journal article" date="2019" name="Sci. Rep.">
        <title>Orb-weaving spider Araneus ventricosus genome elucidates the spidroin gene catalogue.</title>
        <authorList>
            <person name="Kono N."/>
            <person name="Nakamura H."/>
            <person name="Ohtoshi R."/>
            <person name="Moran D.A.P."/>
            <person name="Shinohara A."/>
            <person name="Yoshida Y."/>
            <person name="Fujiwara M."/>
            <person name="Mori M."/>
            <person name="Tomita M."/>
            <person name="Arakawa K."/>
        </authorList>
    </citation>
    <scope>NUCLEOTIDE SEQUENCE [LARGE SCALE GENOMIC DNA]</scope>
</reference>
<dbReference type="EMBL" id="BGPR01003951">
    <property type="protein sequence ID" value="GBM94255.1"/>
    <property type="molecule type" value="Genomic_DNA"/>
</dbReference>
<name>A0A4Y2JWW1_ARAVE</name>
<dbReference type="Proteomes" id="UP000499080">
    <property type="component" value="Unassembled WGS sequence"/>
</dbReference>
<protein>
    <submittedName>
        <fullName evidence="1">Uncharacterized protein</fullName>
    </submittedName>
</protein>
<accession>A0A4Y2JWW1</accession>